<protein>
    <recommendedName>
        <fullName evidence="1">DUF302 domain-containing protein</fullName>
    </recommendedName>
</protein>
<reference evidence="2 3" key="1">
    <citation type="journal article" date="2018" name="Evol. Lett.">
        <title>Horizontal gene cluster transfer increased hallucinogenic mushroom diversity.</title>
        <authorList>
            <person name="Reynolds H.T."/>
            <person name="Vijayakumar V."/>
            <person name="Gluck-Thaler E."/>
            <person name="Korotkin H.B."/>
            <person name="Matheny P.B."/>
            <person name="Slot J.C."/>
        </authorList>
    </citation>
    <scope>NUCLEOTIDE SEQUENCE [LARGE SCALE GENOMIC DNA]</scope>
    <source>
        <strain evidence="2 3">SRW20</strain>
    </source>
</reference>
<dbReference type="OrthoDB" id="5190258at2759"/>
<dbReference type="Gene3D" id="3.30.310.70">
    <property type="entry name" value="TT1751-like domain"/>
    <property type="match status" value="1"/>
</dbReference>
<keyword evidence="3" id="KW-1185">Reference proteome</keyword>
<gene>
    <name evidence="2" type="ORF">CVT26_007616</name>
</gene>
<dbReference type="Pfam" id="PF03625">
    <property type="entry name" value="DUF302"/>
    <property type="match status" value="1"/>
</dbReference>
<accession>A0A409VZT9</accession>
<dbReference type="InterPro" id="IPR005180">
    <property type="entry name" value="DUF302"/>
</dbReference>
<dbReference type="EMBL" id="NHYE01005488">
    <property type="protein sequence ID" value="PPQ71782.1"/>
    <property type="molecule type" value="Genomic_DNA"/>
</dbReference>
<dbReference type="InParanoid" id="A0A409VZT9"/>
<evidence type="ECO:0000313" key="2">
    <source>
        <dbReference type="EMBL" id="PPQ71782.1"/>
    </source>
</evidence>
<dbReference type="Proteomes" id="UP000284706">
    <property type="component" value="Unassembled WGS sequence"/>
</dbReference>
<evidence type="ECO:0000313" key="3">
    <source>
        <dbReference type="Proteomes" id="UP000284706"/>
    </source>
</evidence>
<dbReference type="CDD" id="cd14797">
    <property type="entry name" value="DUF302"/>
    <property type="match status" value="1"/>
</dbReference>
<sequence length="178" mass="19881">MSKTVIPFTGKVVNFNTTLRFVEVISRLESEINKAGSANIIGRLRTVQNQEEFMAVVKRTIGQDFLYFSEMPHSKLLKFVDGVEKPKIVVYTVGNPIIAQKILKYNPLAAYSIPPRLLIIEEPQGTTVSYHLPSTVMGVLHGENHPILQAELELLDGRVERLAAKITAVRSDIVNENP</sequence>
<organism evidence="2 3">
    <name type="scientific">Gymnopilus dilepis</name>
    <dbReference type="NCBI Taxonomy" id="231916"/>
    <lineage>
        <taxon>Eukaryota</taxon>
        <taxon>Fungi</taxon>
        <taxon>Dikarya</taxon>
        <taxon>Basidiomycota</taxon>
        <taxon>Agaricomycotina</taxon>
        <taxon>Agaricomycetes</taxon>
        <taxon>Agaricomycetidae</taxon>
        <taxon>Agaricales</taxon>
        <taxon>Agaricineae</taxon>
        <taxon>Hymenogastraceae</taxon>
        <taxon>Gymnopilus</taxon>
    </lineage>
</organism>
<dbReference type="AlphaFoldDB" id="A0A409VZT9"/>
<proteinExistence type="predicted"/>
<dbReference type="InterPro" id="IPR035923">
    <property type="entry name" value="TT1751-like_sf"/>
</dbReference>
<feature type="domain" description="DUF302" evidence="1">
    <location>
        <begin position="73"/>
        <end position="133"/>
    </location>
</feature>
<evidence type="ECO:0000259" key="1">
    <source>
        <dbReference type="Pfam" id="PF03625"/>
    </source>
</evidence>
<comment type="caution">
    <text evidence="2">The sequence shown here is derived from an EMBL/GenBank/DDBJ whole genome shotgun (WGS) entry which is preliminary data.</text>
</comment>
<name>A0A409VZT9_9AGAR</name>
<dbReference type="SUPFAM" id="SSF103247">
    <property type="entry name" value="TT1751-like"/>
    <property type="match status" value="1"/>
</dbReference>